<dbReference type="HAMAP" id="MF_00418">
    <property type="entry name" value="DapA"/>
    <property type="match status" value="1"/>
</dbReference>
<feature type="binding site" evidence="13">
    <location>
        <position position="49"/>
    </location>
    <ligand>
        <name>pyruvate</name>
        <dbReference type="ChEBI" id="CHEBI:15361"/>
    </ligand>
</feature>
<keyword evidence="9" id="KW-0704">Schiff base</keyword>
<dbReference type="PIRSF" id="PIRSF001365">
    <property type="entry name" value="DHDPS"/>
    <property type="match status" value="1"/>
</dbReference>
<accession>A0A7S0QB31</accession>
<dbReference type="InterPro" id="IPR020624">
    <property type="entry name" value="Schiff_base-form_aldolases_CS"/>
</dbReference>
<evidence type="ECO:0000256" key="1">
    <source>
        <dbReference type="ARBA" id="ARBA00003294"/>
    </source>
</evidence>
<evidence type="ECO:0000256" key="9">
    <source>
        <dbReference type="ARBA" id="ARBA00023270"/>
    </source>
</evidence>
<dbReference type="AlphaFoldDB" id="A0A7S0QB31"/>
<proteinExistence type="inferred from homology"/>
<dbReference type="InterPro" id="IPR013785">
    <property type="entry name" value="Aldolase_TIM"/>
</dbReference>
<name>A0A7S0QB31_9CRYP</name>
<dbReference type="SUPFAM" id="SSF51569">
    <property type="entry name" value="Aldolase"/>
    <property type="match status" value="1"/>
</dbReference>
<keyword evidence="7" id="KW-0457">Lysine biosynthesis</keyword>
<dbReference type="GO" id="GO:0009089">
    <property type="term" value="P:lysine biosynthetic process via diaminopimelate"/>
    <property type="evidence" value="ECO:0007669"/>
    <property type="project" value="UniProtKB-UniPathway"/>
</dbReference>
<dbReference type="UniPathway" id="UPA00034">
    <property type="reaction ID" value="UER00017"/>
</dbReference>
<evidence type="ECO:0000256" key="3">
    <source>
        <dbReference type="ARBA" id="ARBA00012086"/>
    </source>
</evidence>
<evidence type="ECO:0000256" key="5">
    <source>
        <dbReference type="ARBA" id="ARBA00022605"/>
    </source>
</evidence>
<feature type="binding site" evidence="13">
    <location>
        <position position="205"/>
    </location>
    <ligand>
        <name>pyruvate</name>
        <dbReference type="ChEBI" id="CHEBI:15361"/>
    </ligand>
</feature>
<keyword evidence="5" id="KW-0028">Amino-acid biosynthesis</keyword>
<evidence type="ECO:0000256" key="6">
    <source>
        <dbReference type="ARBA" id="ARBA00022915"/>
    </source>
</evidence>
<evidence type="ECO:0000256" key="4">
    <source>
        <dbReference type="ARBA" id="ARBA00022490"/>
    </source>
</evidence>
<dbReference type="EMBL" id="HBEZ01010104">
    <property type="protein sequence ID" value="CAD8627869.1"/>
    <property type="molecule type" value="Transcribed_RNA"/>
</dbReference>
<dbReference type="PRINTS" id="PR00146">
    <property type="entry name" value="DHPICSNTHASE"/>
</dbReference>
<evidence type="ECO:0000256" key="10">
    <source>
        <dbReference type="ARBA" id="ARBA00047836"/>
    </source>
</evidence>
<evidence type="ECO:0000256" key="13">
    <source>
        <dbReference type="PIRSR" id="PIRSR001365-2"/>
    </source>
</evidence>
<reference evidence="14" key="1">
    <citation type="submission" date="2021-01" db="EMBL/GenBank/DDBJ databases">
        <authorList>
            <person name="Corre E."/>
            <person name="Pelletier E."/>
            <person name="Niang G."/>
            <person name="Scheremetjew M."/>
            <person name="Finn R."/>
            <person name="Kale V."/>
            <person name="Holt S."/>
            <person name="Cochrane G."/>
            <person name="Meng A."/>
            <person name="Brown T."/>
            <person name="Cohen L."/>
        </authorList>
    </citation>
    <scope>NUCLEOTIDE SEQUENCE</scope>
    <source>
        <strain evidence="14">CCAP979/52</strain>
    </source>
</reference>
<feature type="active site" description="Proton donor/acceptor" evidence="12">
    <location>
        <position position="136"/>
    </location>
</feature>
<evidence type="ECO:0000256" key="12">
    <source>
        <dbReference type="PIRSR" id="PIRSR001365-1"/>
    </source>
</evidence>
<dbReference type="PROSITE" id="PS00665">
    <property type="entry name" value="DHDPS_1"/>
    <property type="match status" value="1"/>
</dbReference>
<evidence type="ECO:0000256" key="2">
    <source>
        <dbReference type="ARBA" id="ARBA00005120"/>
    </source>
</evidence>
<comment type="catalytic activity">
    <reaction evidence="10">
        <text>L-aspartate 4-semialdehyde + pyruvate = (2S,4S)-4-hydroxy-2,3,4,5-tetrahydrodipicolinate + H2O + H(+)</text>
        <dbReference type="Rhea" id="RHEA:34171"/>
        <dbReference type="ChEBI" id="CHEBI:15361"/>
        <dbReference type="ChEBI" id="CHEBI:15377"/>
        <dbReference type="ChEBI" id="CHEBI:15378"/>
        <dbReference type="ChEBI" id="CHEBI:67139"/>
        <dbReference type="ChEBI" id="CHEBI:537519"/>
        <dbReference type="EC" id="4.3.3.7"/>
    </reaction>
</comment>
<dbReference type="InterPro" id="IPR002220">
    <property type="entry name" value="DapA-like"/>
</dbReference>
<sequence length="293" mass="30721">MAKITMAGSYVALITPFTESDEVDYAKIEELVEWHVVEGTSGIVPCGTTGESPTLSEEETRKVIQTVVNKAAKRIQVIAGAGANCTKKAVHLTQQAKELGCDGVLSVIPYYNKPTQEGLYAHFKAVADVGIPVMLYNIPGRCAGPGLSSATIAKLAELPAVVAVKEATGSLDFASEIASACSIQILSGDDSLTVPLMSIGGTGVVSVAANIAPRKVADLCMAMRAGDLAGARKLHFELYRLCKVMFLETNPIPVKAAGALMGKWRNSCRLPMTTLTAANEATLRAALQAAGLL</sequence>
<comment type="function">
    <text evidence="1">Catalyzes the condensation of (S)-aspartate-beta-semialdehyde [(S)-ASA] and pyruvate to 4-hydroxy-tetrahydrodipicolinate (HTPA).</text>
</comment>
<dbReference type="NCBIfam" id="TIGR00674">
    <property type="entry name" value="dapA"/>
    <property type="match status" value="1"/>
</dbReference>
<comment type="similarity">
    <text evidence="11">Belongs to the DapA family.</text>
</comment>
<evidence type="ECO:0000256" key="7">
    <source>
        <dbReference type="ARBA" id="ARBA00023154"/>
    </source>
</evidence>
<dbReference type="GO" id="GO:0008840">
    <property type="term" value="F:4-hydroxy-tetrahydrodipicolinate synthase activity"/>
    <property type="evidence" value="ECO:0007669"/>
    <property type="project" value="UniProtKB-EC"/>
</dbReference>
<dbReference type="InterPro" id="IPR005263">
    <property type="entry name" value="DapA"/>
</dbReference>
<dbReference type="EC" id="4.3.3.7" evidence="3"/>
<dbReference type="SMART" id="SM01130">
    <property type="entry name" value="DHDPS"/>
    <property type="match status" value="1"/>
</dbReference>
<gene>
    <name evidence="14" type="ORF">CCUR1050_LOCUS5548</name>
</gene>
<protein>
    <recommendedName>
        <fullName evidence="3">4-hydroxy-tetrahydrodipicolinate synthase</fullName>
        <ecNumber evidence="3">4.3.3.7</ecNumber>
    </recommendedName>
</protein>
<dbReference type="PANTHER" id="PTHR12128">
    <property type="entry name" value="DIHYDRODIPICOLINATE SYNTHASE"/>
    <property type="match status" value="1"/>
</dbReference>
<organism evidence="14">
    <name type="scientific">Cryptomonas curvata</name>
    <dbReference type="NCBI Taxonomy" id="233186"/>
    <lineage>
        <taxon>Eukaryota</taxon>
        <taxon>Cryptophyceae</taxon>
        <taxon>Cryptomonadales</taxon>
        <taxon>Cryptomonadaceae</taxon>
        <taxon>Cryptomonas</taxon>
    </lineage>
</organism>
<dbReference type="Pfam" id="PF00701">
    <property type="entry name" value="DHDPS"/>
    <property type="match status" value="1"/>
</dbReference>
<evidence type="ECO:0000256" key="11">
    <source>
        <dbReference type="PIRNR" id="PIRNR001365"/>
    </source>
</evidence>
<dbReference type="Gene3D" id="3.20.20.70">
    <property type="entry name" value="Aldolase class I"/>
    <property type="match status" value="1"/>
</dbReference>
<dbReference type="CDD" id="cd00950">
    <property type="entry name" value="DHDPS"/>
    <property type="match status" value="1"/>
</dbReference>
<feature type="active site" description="Schiff-base intermediate with substrate" evidence="12">
    <location>
        <position position="165"/>
    </location>
</feature>
<evidence type="ECO:0000313" key="14">
    <source>
        <dbReference type="EMBL" id="CAD8627869.1"/>
    </source>
</evidence>
<dbReference type="PANTHER" id="PTHR12128:SF66">
    <property type="entry name" value="4-HYDROXY-2-OXOGLUTARATE ALDOLASE, MITOCHONDRIAL"/>
    <property type="match status" value="1"/>
</dbReference>
<keyword evidence="8 11" id="KW-0456">Lyase</keyword>
<keyword evidence="4" id="KW-0963">Cytoplasm</keyword>
<keyword evidence="6" id="KW-0220">Diaminopimelate biosynthesis</keyword>
<evidence type="ECO:0000256" key="8">
    <source>
        <dbReference type="ARBA" id="ARBA00023239"/>
    </source>
</evidence>
<dbReference type="GO" id="GO:0019877">
    <property type="term" value="P:diaminopimelate biosynthetic process"/>
    <property type="evidence" value="ECO:0007669"/>
    <property type="project" value="UniProtKB-KW"/>
</dbReference>
<comment type="pathway">
    <text evidence="2">Amino-acid biosynthesis; L-lysine biosynthesis via DAP pathway; (S)-tetrahydrodipicolinate from L-aspartate: step 3/4.</text>
</comment>